<evidence type="ECO:0000256" key="2">
    <source>
        <dbReference type="ARBA" id="ARBA00023125"/>
    </source>
</evidence>
<dbReference type="SUPFAM" id="SSF53822">
    <property type="entry name" value="Periplasmic binding protein-like I"/>
    <property type="match status" value="1"/>
</dbReference>
<keyword evidence="1" id="KW-0805">Transcription regulation</keyword>
<dbReference type="HOGENOM" id="CLU_037628_6_1_12"/>
<dbReference type="CDD" id="cd01392">
    <property type="entry name" value="HTH_LacI"/>
    <property type="match status" value="1"/>
</dbReference>
<dbReference type="EMBL" id="CP002868">
    <property type="protein sequence ID" value="AEJ20342.1"/>
    <property type="molecule type" value="Genomic_DNA"/>
</dbReference>
<dbReference type="PROSITE" id="PS50932">
    <property type="entry name" value="HTH_LACI_2"/>
    <property type="match status" value="1"/>
</dbReference>
<dbReference type="STRING" id="744872.Spica_2224"/>
<dbReference type="Gene3D" id="3.40.50.2300">
    <property type="match status" value="2"/>
</dbReference>
<dbReference type="Pfam" id="PF00356">
    <property type="entry name" value="LacI"/>
    <property type="match status" value="1"/>
</dbReference>
<accession>F8F270</accession>
<proteinExistence type="predicted"/>
<dbReference type="Gene3D" id="1.10.260.40">
    <property type="entry name" value="lambda repressor-like DNA-binding domains"/>
    <property type="match status" value="1"/>
</dbReference>
<dbReference type="Proteomes" id="UP000000503">
    <property type="component" value="Chromosome"/>
</dbReference>
<organism evidence="5 6">
    <name type="scientific">Gracilinema caldarium (strain ATCC 51460 / DSM 7334 / H1)</name>
    <name type="common">Treponema caldarium</name>
    <dbReference type="NCBI Taxonomy" id="744872"/>
    <lineage>
        <taxon>Bacteria</taxon>
        <taxon>Pseudomonadati</taxon>
        <taxon>Spirochaetota</taxon>
        <taxon>Spirochaetia</taxon>
        <taxon>Spirochaetales</taxon>
        <taxon>Breznakiellaceae</taxon>
        <taxon>Gracilinema</taxon>
    </lineage>
</organism>
<feature type="domain" description="HTH lacI-type" evidence="4">
    <location>
        <begin position="1"/>
        <end position="54"/>
    </location>
</feature>
<dbReference type="KEGG" id="scd:Spica_2224"/>
<evidence type="ECO:0000259" key="4">
    <source>
        <dbReference type="PROSITE" id="PS50932"/>
    </source>
</evidence>
<dbReference type="PROSITE" id="PS00356">
    <property type="entry name" value="HTH_LACI_1"/>
    <property type="match status" value="1"/>
</dbReference>
<keyword evidence="6" id="KW-1185">Reference proteome</keyword>
<dbReference type="InterPro" id="IPR010982">
    <property type="entry name" value="Lambda_DNA-bd_dom_sf"/>
</dbReference>
<dbReference type="PANTHER" id="PTHR30146:SF153">
    <property type="entry name" value="LACTOSE OPERON REPRESSOR"/>
    <property type="match status" value="1"/>
</dbReference>
<evidence type="ECO:0000313" key="6">
    <source>
        <dbReference type="Proteomes" id="UP000000503"/>
    </source>
</evidence>
<dbReference type="CDD" id="cd06267">
    <property type="entry name" value="PBP1_LacI_sugar_binding-like"/>
    <property type="match status" value="1"/>
</dbReference>
<dbReference type="InterPro" id="IPR046335">
    <property type="entry name" value="LacI/GalR-like_sensor"/>
</dbReference>
<dbReference type="PRINTS" id="PR00036">
    <property type="entry name" value="HTHLACI"/>
</dbReference>
<keyword evidence="2" id="KW-0238">DNA-binding</keyword>
<dbReference type="InterPro" id="IPR028082">
    <property type="entry name" value="Peripla_BP_I"/>
</dbReference>
<dbReference type="InterPro" id="IPR000843">
    <property type="entry name" value="HTH_LacI"/>
</dbReference>
<dbReference type="SUPFAM" id="SSF47413">
    <property type="entry name" value="lambda repressor-like DNA-binding domains"/>
    <property type="match status" value="1"/>
</dbReference>
<reference evidence="6" key="1">
    <citation type="journal article" date="2013" name="Stand. Genomic Sci.">
        <title>Genome sequence of the thermophilic fresh-water bacterium Spirochaeta caldaria type strain (H1(T)), reclassification of Spirochaeta caldaria, Spirochaeta stenostrepta, and Spirochaeta zuelzerae in the genus Treponema as Treponema caldaria comb. nov., Treponema stenostrepta comb. nov., and Treponema zuelzerae comb. nov., and emendation of the genus Treponema.</title>
        <authorList>
            <person name="Abt B."/>
            <person name="Goker M."/>
            <person name="Scheuner C."/>
            <person name="Han C."/>
            <person name="Lu M."/>
            <person name="Misra M."/>
            <person name="Lapidus A."/>
            <person name="Nolan M."/>
            <person name="Lucas S."/>
            <person name="Hammon N."/>
            <person name="Deshpande S."/>
            <person name="Cheng J.F."/>
            <person name="Tapia R."/>
            <person name="Goodwin L.A."/>
            <person name="Pitluck S."/>
            <person name="Liolios K."/>
            <person name="Pagani I."/>
            <person name="Ivanova N."/>
            <person name="Mavromatis K."/>
            <person name="Mikhailova N."/>
            <person name="Huntemann M."/>
            <person name="Pati A."/>
            <person name="Chen A."/>
            <person name="Palaniappan K."/>
            <person name="Land M."/>
            <person name="Hauser L."/>
            <person name="Jeffries C.D."/>
            <person name="Rohde M."/>
            <person name="Spring S."/>
            <person name="Gronow S."/>
            <person name="Detter J.C."/>
            <person name="Bristow J."/>
            <person name="Eisen J.A."/>
            <person name="Markowitz V."/>
            <person name="Hugenholtz P."/>
            <person name="Kyrpides N.C."/>
            <person name="Woyke T."/>
            <person name="Klenk H.P."/>
        </authorList>
    </citation>
    <scope>NUCLEOTIDE SEQUENCE</scope>
    <source>
        <strain evidence="6">ATCC 51460 / DSM 7334 / H1</strain>
    </source>
</reference>
<keyword evidence="3" id="KW-0804">Transcription</keyword>
<dbReference type="AlphaFoldDB" id="F8F270"/>
<dbReference type="RefSeq" id="WP_013969624.1">
    <property type="nucleotide sequence ID" value="NC_015732.1"/>
</dbReference>
<dbReference type="eggNOG" id="COG1609">
    <property type="taxonomic scope" value="Bacteria"/>
</dbReference>
<evidence type="ECO:0000313" key="5">
    <source>
        <dbReference type="EMBL" id="AEJ20342.1"/>
    </source>
</evidence>
<protein>
    <submittedName>
        <fullName evidence="5">Transcriptional regulator, LacI family</fullName>
    </submittedName>
</protein>
<name>F8F270_GRAC1</name>
<evidence type="ECO:0000256" key="3">
    <source>
        <dbReference type="ARBA" id="ARBA00023163"/>
    </source>
</evidence>
<dbReference type="OrthoDB" id="355989at2"/>
<sequence>MTIQEIALEAGVSTATVSRVINNQPVSKEKRELVEGAIRRLNYLPDDLTRRHLGTPYKAVAVLTHSMTNPYSMEFVETIIDRYEELGINVYVSRNETADIEYRCLADLLARGVEGIILHDPPFKNYETGLFTKISERLPLVIVHSFNQVLEMNEVVVDQYYGMKKVMSHLIGLGHRDILFLRNKIGYSLDLKEKVWREELTLAGTPPKDNYVLVIPDADKEAGIKETEDIVREFFVSNKRPTAIFAANDMMGVGALNVIKELGLRVPEDISVISHDNTMLAASYHLSSVDLKIKSVAHAVVDLMQYVVNGHDKEPRRIMITPELILRGSTAKIG</sequence>
<dbReference type="GO" id="GO:0000976">
    <property type="term" value="F:transcription cis-regulatory region binding"/>
    <property type="evidence" value="ECO:0007669"/>
    <property type="project" value="TreeGrafter"/>
</dbReference>
<dbReference type="SMART" id="SM00354">
    <property type="entry name" value="HTH_LACI"/>
    <property type="match status" value="1"/>
</dbReference>
<dbReference type="GO" id="GO:0003700">
    <property type="term" value="F:DNA-binding transcription factor activity"/>
    <property type="evidence" value="ECO:0007669"/>
    <property type="project" value="TreeGrafter"/>
</dbReference>
<evidence type="ECO:0000256" key="1">
    <source>
        <dbReference type="ARBA" id="ARBA00023015"/>
    </source>
</evidence>
<dbReference type="Pfam" id="PF13377">
    <property type="entry name" value="Peripla_BP_3"/>
    <property type="match status" value="1"/>
</dbReference>
<dbReference type="PANTHER" id="PTHR30146">
    <property type="entry name" value="LACI-RELATED TRANSCRIPTIONAL REPRESSOR"/>
    <property type="match status" value="1"/>
</dbReference>
<gene>
    <name evidence="5" type="ordered locus">Spica_2224</name>
</gene>